<gene>
    <name evidence="2" type="ORF">FHS79_002728</name>
</gene>
<evidence type="ECO:0000313" key="2">
    <source>
        <dbReference type="EMBL" id="MBB6228538.1"/>
    </source>
</evidence>
<dbReference type="Pfam" id="PF04230">
    <property type="entry name" value="PS_pyruv_trans"/>
    <property type="match status" value="1"/>
</dbReference>
<dbReference type="PANTHER" id="PTHR36836">
    <property type="entry name" value="COLANIC ACID BIOSYNTHESIS PROTEIN WCAK"/>
    <property type="match status" value="1"/>
</dbReference>
<name>A0A841LHU4_9SPHN</name>
<sequence>MATPNAAATDIILVTKTATQNQGNQALSIAWRDFLTERFPGHAVRPVERAPAYLKRYRARFFAKAADPVAAFDKVAHRLVAQIPRSVPRPPIDAEIRHDGRIRQVVRFRQVRRLLSLRSRLAGLGLAKRAYFQRLALFPGTALVVVNPAGEFQSDATDTAIAYLLEVRCAQLLGIPTAMVNLSFEVEDETVCRLSAFVLDQCALLEFRDSESSTRYAAAGGRAKPLVLPDAALLTPPLLPVSDPASRAPMALAINGLQVHQAGLEPEWRALLVRLAEAGHHPVLTSNEWSTDEPFWKPLLADRKITAVGQSADYRAYMALLGTFDVVVSSRLHTCVLAILAGSVVVPVESGTFKLTGFFRQAGFDAQPIRLGSDGWQDAILARIAEIRNDRATALAQQTGCRDAARHQLRASLDAAFAGLGIDVQSGSAK</sequence>
<reference evidence="2 3" key="1">
    <citation type="submission" date="2020-08" db="EMBL/GenBank/DDBJ databases">
        <title>Genomic Encyclopedia of Type Strains, Phase IV (KMG-IV): sequencing the most valuable type-strain genomes for metagenomic binning, comparative biology and taxonomic classification.</title>
        <authorList>
            <person name="Goeker M."/>
        </authorList>
    </citation>
    <scope>NUCLEOTIDE SEQUENCE [LARGE SCALE GENOMIC DNA]</scope>
    <source>
        <strain evidence="2 3">DSM 102189</strain>
    </source>
</reference>
<proteinExistence type="predicted"/>
<feature type="domain" description="Polysaccharide pyruvyl transferase" evidence="1">
    <location>
        <begin position="82"/>
        <end position="347"/>
    </location>
</feature>
<evidence type="ECO:0000259" key="1">
    <source>
        <dbReference type="Pfam" id="PF04230"/>
    </source>
</evidence>
<organism evidence="2 3">
    <name type="scientific">Polymorphobacter multimanifer</name>
    <dbReference type="NCBI Taxonomy" id="1070431"/>
    <lineage>
        <taxon>Bacteria</taxon>
        <taxon>Pseudomonadati</taxon>
        <taxon>Pseudomonadota</taxon>
        <taxon>Alphaproteobacteria</taxon>
        <taxon>Sphingomonadales</taxon>
        <taxon>Sphingosinicellaceae</taxon>
        <taxon>Polymorphobacter</taxon>
    </lineage>
</organism>
<dbReference type="AlphaFoldDB" id="A0A841LHU4"/>
<dbReference type="RefSeq" id="WP_184201031.1">
    <property type="nucleotide sequence ID" value="NZ_BMOX01000021.1"/>
</dbReference>
<dbReference type="EMBL" id="JACIIV010000020">
    <property type="protein sequence ID" value="MBB6228538.1"/>
    <property type="molecule type" value="Genomic_DNA"/>
</dbReference>
<dbReference type="GO" id="GO:0016740">
    <property type="term" value="F:transferase activity"/>
    <property type="evidence" value="ECO:0007669"/>
    <property type="project" value="UniProtKB-KW"/>
</dbReference>
<dbReference type="PANTHER" id="PTHR36836:SF1">
    <property type="entry name" value="COLANIC ACID BIOSYNTHESIS PROTEIN WCAK"/>
    <property type="match status" value="1"/>
</dbReference>
<accession>A0A841LHU4</accession>
<dbReference type="Proteomes" id="UP000538147">
    <property type="component" value="Unassembled WGS sequence"/>
</dbReference>
<evidence type="ECO:0000313" key="3">
    <source>
        <dbReference type="Proteomes" id="UP000538147"/>
    </source>
</evidence>
<comment type="caution">
    <text evidence="2">The sequence shown here is derived from an EMBL/GenBank/DDBJ whole genome shotgun (WGS) entry which is preliminary data.</text>
</comment>
<keyword evidence="3" id="KW-1185">Reference proteome</keyword>
<protein>
    <submittedName>
        <fullName evidence="2">Polysaccharide pyruvyl transferase WcaK-like protein</fullName>
    </submittedName>
</protein>
<dbReference type="InterPro" id="IPR007345">
    <property type="entry name" value="Polysacch_pyruvyl_Trfase"/>
</dbReference>
<keyword evidence="2" id="KW-0808">Transferase</keyword>